<feature type="binding site" description="in other chain" evidence="15">
    <location>
        <position position="287"/>
    </location>
    <ligand>
        <name>beta-D-fructose 1,6-bisphosphate</name>
        <dbReference type="ChEBI" id="CHEBI:32966"/>
        <note>ligand shared between dimeric partners</note>
    </ligand>
</feature>
<evidence type="ECO:0000256" key="2">
    <source>
        <dbReference type="ARBA" id="ARBA00001946"/>
    </source>
</evidence>
<feature type="binding site" evidence="15">
    <location>
        <position position="235"/>
    </location>
    <ligand>
        <name>Mg(2+)</name>
        <dbReference type="ChEBI" id="CHEBI:18420"/>
        <label>2</label>
    </ligand>
</feature>
<feature type="binding site" evidence="15">
    <location>
        <position position="130"/>
    </location>
    <ligand>
        <name>Mg(2+)</name>
        <dbReference type="ChEBI" id="CHEBI:18420"/>
        <label>2</label>
    </ligand>
</feature>
<dbReference type="PIRSF" id="PIRSF015647">
    <property type="entry name" value="FBPtase_archl"/>
    <property type="match status" value="1"/>
</dbReference>
<feature type="binding site" evidence="15">
    <location>
        <position position="267"/>
    </location>
    <ligand>
        <name>dihydroxyacetone phosphate</name>
        <dbReference type="ChEBI" id="CHEBI:57642"/>
    </ligand>
</feature>
<evidence type="ECO:0000256" key="14">
    <source>
        <dbReference type="ARBA" id="ARBA00023277"/>
    </source>
</evidence>
<dbReference type="InterPro" id="IPR036076">
    <property type="entry name" value="FBPase_V_sf"/>
</dbReference>
<feature type="binding site" evidence="15">
    <location>
        <position position="51"/>
    </location>
    <ligand>
        <name>Mg(2+)</name>
        <dbReference type="ChEBI" id="CHEBI:18420"/>
        <label>2</label>
    </ligand>
</feature>
<comment type="caution">
    <text evidence="15">Lacks conserved residue(s) required for the propagation of feature annotation.</text>
</comment>
<dbReference type="EC" id="3.1.3.11" evidence="6 15"/>
<comment type="catalytic activity">
    <reaction evidence="15">
        <text>beta-D-fructose 1,6-bisphosphate = D-glyceraldehyde 3-phosphate + dihydroxyacetone phosphate</text>
        <dbReference type="Rhea" id="RHEA:14729"/>
        <dbReference type="ChEBI" id="CHEBI:32966"/>
        <dbReference type="ChEBI" id="CHEBI:57642"/>
        <dbReference type="ChEBI" id="CHEBI:59776"/>
        <dbReference type="EC" id="4.1.2.13"/>
    </reaction>
</comment>
<dbReference type="AlphaFoldDB" id="A0A2H0MZU5"/>
<evidence type="ECO:0000256" key="1">
    <source>
        <dbReference type="ARBA" id="ARBA00001273"/>
    </source>
</evidence>
<evidence type="ECO:0000256" key="4">
    <source>
        <dbReference type="ARBA" id="ARBA00010693"/>
    </source>
</evidence>
<feature type="active site" description="Schiff-base intermediate with DHAP; for FBP aldolase activity" evidence="15">
    <location>
        <position position="233"/>
    </location>
</feature>
<keyword evidence="11 15" id="KW-0460">Magnesium</keyword>
<sequence length="368" mass="41050">MKITLSIIKADIGSIGGHIKPSAKLLETVKNYIKDKGKNLIIDSYICHTGDDIAILSTHQRGILDEKIHKLCWEAFLKGTKIAKEQGLYGAGQDLLKESFSKNIRGMGPAVAEIELEERPAEPFLAFFADKTEPGAYNLPLYLTFCDPMNTAGFILSSNLKKGFKFRIMDVSYTGAEKIIELNSPEEIYDIATLLRDSGKYVVESIYSRNTQEQVAAVSTTRLHNIAGKYVGKDDPVMLIRSQLDFPATGEILSPYTIGPYVAGGMRGSHNMPLMPVKENSSISFFDGPPVVNSLAFSVKNGKLTEPADVFDHPYWDWVRSNVSQKAEQMRRQGFYGAAMLPMTELEYTGVMETLKELEKRFKIKKEP</sequence>
<dbReference type="NCBIfam" id="NF041126">
    <property type="entry name" value="FBP_aldo_phos"/>
    <property type="match status" value="1"/>
</dbReference>
<dbReference type="PANTHER" id="PTHR38341:SF1">
    <property type="entry name" value="FRUCTOSE-1,6-BISPHOSPHATE ALDOLASE_PHOSPHATASE"/>
    <property type="match status" value="1"/>
</dbReference>
<dbReference type="InterPro" id="IPR002803">
    <property type="entry name" value="FBPase_V"/>
</dbReference>
<name>A0A2H0MZU5_9BACT</name>
<feature type="binding site" evidence="15">
    <location>
        <position position="287"/>
    </location>
    <ligand>
        <name>dihydroxyacetone phosphate</name>
        <dbReference type="ChEBI" id="CHEBI:57642"/>
    </ligand>
</feature>
<feature type="binding site" evidence="15">
    <location>
        <position position="235"/>
    </location>
    <ligand>
        <name>Mg(2+)</name>
        <dbReference type="ChEBI" id="CHEBI:18420"/>
        <label>3</label>
    </ligand>
</feature>
<dbReference type="GO" id="GO:0042132">
    <property type="term" value="F:fructose 1,6-bisphosphate 1-phosphatase activity"/>
    <property type="evidence" value="ECO:0007669"/>
    <property type="project" value="UniProtKB-UniRule"/>
</dbReference>
<evidence type="ECO:0000256" key="3">
    <source>
        <dbReference type="ARBA" id="ARBA00004742"/>
    </source>
</evidence>
<evidence type="ECO:0000256" key="10">
    <source>
        <dbReference type="ARBA" id="ARBA00022801"/>
    </source>
</evidence>
<comment type="caution">
    <text evidence="16">The sequence shown here is derived from an EMBL/GenBank/DDBJ whole genome shotgun (WGS) entry which is preliminary data.</text>
</comment>
<keyword evidence="12 15" id="KW-0456">Lyase</keyword>
<feature type="binding site" evidence="15">
    <location>
        <position position="11"/>
    </location>
    <ligand>
        <name>Mg(2+)</name>
        <dbReference type="ChEBI" id="CHEBI:18420"/>
        <label>1</label>
    </ligand>
</feature>
<feature type="binding site" description="in other chain" evidence="15">
    <location>
        <position position="131"/>
    </location>
    <ligand>
        <name>beta-D-fructose 1,6-bisphosphate</name>
        <dbReference type="ChEBI" id="CHEBI:32966"/>
        <note>ligand shared between dimeric partners</note>
    </ligand>
</feature>
<feature type="active site" description="Proton donor/acceptor; for FBP aldolase activity" evidence="15">
    <location>
        <position position="230"/>
    </location>
</feature>
<evidence type="ECO:0000256" key="15">
    <source>
        <dbReference type="HAMAP-Rule" id="MF_02067"/>
    </source>
</evidence>
<evidence type="ECO:0000256" key="5">
    <source>
        <dbReference type="ARBA" id="ARBA00011820"/>
    </source>
</evidence>
<organism evidence="16 17">
    <name type="scientific">Candidatus Nealsonbacteria bacterium CG11_big_fil_rev_8_21_14_0_20_35_11</name>
    <dbReference type="NCBI Taxonomy" id="1974713"/>
    <lineage>
        <taxon>Bacteria</taxon>
        <taxon>Candidatus Nealsoniibacteriota</taxon>
    </lineage>
</organism>
<comment type="subunit">
    <text evidence="5 15">Homooctamer; dimer of tetramers.</text>
</comment>
<feature type="binding site" evidence="15">
    <location>
        <position position="18"/>
    </location>
    <ligand>
        <name>Mg(2+)</name>
        <dbReference type="ChEBI" id="CHEBI:18420"/>
        <label>1</label>
    </ligand>
</feature>
<keyword evidence="13 15" id="KW-0704">Schiff base</keyword>
<feature type="binding site" description="in other chain" evidence="15">
    <location>
        <position position="348"/>
    </location>
    <ligand>
        <name>beta-D-fructose 1,6-bisphosphate</name>
        <dbReference type="ChEBI" id="CHEBI:32966"/>
        <note>ligand shared between dimeric partners</note>
    </ligand>
</feature>
<dbReference type="PANTHER" id="PTHR38341">
    <property type="entry name" value="FRUCTOSE-1,6-BISPHOSPHATE ALDOLASE/PHOSPHATASE"/>
    <property type="match status" value="1"/>
</dbReference>
<comment type="function">
    <text evidence="15">Catalyzes two subsequent steps in gluconeogenesis: the aldol condensation of dihydroxyacetone phosphate (DHAP) and glyceraldehyde-3-phosphate (GA3P) to fructose-1,6-bisphosphate (FBP), and the dephosphorylation of FBP to fructose-6-phosphate (F6P).</text>
</comment>
<feature type="active site" description="Proton acceptor; for FBP phosphatase activity" evidence="15">
    <location>
        <position position="11"/>
    </location>
</feature>
<evidence type="ECO:0000256" key="13">
    <source>
        <dbReference type="ARBA" id="ARBA00023270"/>
    </source>
</evidence>
<evidence type="ECO:0000313" key="16">
    <source>
        <dbReference type="EMBL" id="PIR02183.1"/>
    </source>
</evidence>
<feature type="binding site" evidence="15">
    <location>
        <position position="234"/>
    </location>
    <ligand>
        <name>Mg(2+)</name>
        <dbReference type="ChEBI" id="CHEBI:18420"/>
        <label>4</label>
    </ligand>
</feature>
<comment type="similarity">
    <text evidence="4 15">Belongs to the FBP aldolase/phosphatase family.</text>
</comment>
<dbReference type="EMBL" id="PCWK01000048">
    <property type="protein sequence ID" value="PIR02183.1"/>
    <property type="molecule type" value="Genomic_DNA"/>
</dbReference>
<comment type="domain">
    <text evidence="15">Consists of a single catalytic domain, but remodels its active-site architecture via a large structural change to exhibit dual activities.</text>
</comment>
<keyword evidence="9 15" id="KW-0479">Metal-binding</keyword>
<dbReference type="GO" id="GO:0006094">
    <property type="term" value="P:gluconeogenesis"/>
    <property type="evidence" value="ECO:0007669"/>
    <property type="project" value="UniProtKB-UniRule"/>
</dbReference>
<feature type="binding site" evidence="15">
    <location>
        <position position="18"/>
    </location>
    <ligand>
        <name>dihydroxyacetone phosphate</name>
        <dbReference type="ChEBI" id="CHEBI:57642"/>
    </ligand>
</feature>
<dbReference type="GO" id="GO:0004332">
    <property type="term" value="F:fructose-bisphosphate aldolase activity"/>
    <property type="evidence" value="ECO:0007669"/>
    <property type="project" value="UniProtKB-UniRule"/>
</dbReference>
<dbReference type="EC" id="4.1.2.13" evidence="15"/>
<feature type="binding site" description="in other chain" evidence="15">
    <location>
        <position position="267"/>
    </location>
    <ligand>
        <name>beta-D-fructose 1,6-bisphosphate</name>
        <dbReference type="ChEBI" id="CHEBI:32966"/>
        <note>ligand shared between dimeric partners</note>
    </ligand>
</feature>
<dbReference type="Proteomes" id="UP000231139">
    <property type="component" value="Unassembled WGS sequence"/>
</dbReference>
<evidence type="ECO:0000256" key="8">
    <source>
        <dbReference type="ARBA" id="ARBA00022432"/>
    </source>
</evidence>
<comment type="catalytic activity">
    <reaction evidence="1 15">
        <text>beta-D-fructose 1,6-bisphosphate + H2O = beta-D-fructose 6-phosphate + phosphate</text>
        <dbReference type="Rhea" id="RHEA:11064"/>
        <dbReference type="ChEBI" id="CHEBI:15377"/>
        <dbReference type="ChEBI" id="CHEBI:32966"/>
        <dbReference type="ChEBI" id="CHEBI:43474"/>
        <dbReference type="ChEBI" id="CHEBI:57634"/>
        <dbReference type="EC" id="3.1.3.11"/>
    </reaction>
</comment>
<accession>A0A2H0MZU5</accession>
<feature type="binding site" evidence="15">
    <location>
        <position position="233"/>
    </location>
    <ligand>
        <name>Mg(2+)</name>
        <dbReference type="ChEBI" id="CHEBI:18420"/>
        <label>3</label>
    </ligand>
</feature>
<evidence type="ECO:0000256" key="7">
    <source>
        <dbReference type="ARBA" id="ARBA00018635"/>
    </source>
</evidence>
<evidence type="ECO:0000256" key="11">
    <source>
        <dbReference type="ARBA" id="ARBA00022842"/>
    </source>
</evidence>
<keyword evidence="10 15" id="KW-0378">Hydrolase</keyword>
<feature type="binding site" description="in other chain" evidence="15">
    <location>
        <position position="18"/>
    </location>
    <ligand>
        <name>beta-D-fructose 1,6-bisphosphate</name>
        <dbReference type="ChEBI" id="CHEBI:32966"/>
        <note>ligand shared between dimeric partners</note>
    </ligand>
</feature>
<dbReference type="UniPathway" id="UPA00138"/>
<protein>
    <recommendedName>
        <fullName evidence="7 15">Fructose-1,6-bisphosphate aldolase/phosphatase</fullName>
        <shortName evidence="15">FBP A/P</shortName>
        <shortName evidence="15">FBP aldolase/phosphatase</shortName>
        <ecNumber evidence="6 15">3.1.3.11</ecNumber>
        <ecNumber evidence="15">4.1.2.13</ecNumber>
    </recommendedName>
</protein>
<evidence type="ECO:0000256" key="6">
    <source>
        <dbReference type="ARBA" id="ARBA00013093"/>
    </source>
</evidence>
<feature type="binding site" description="in other chain" evidence="15">
    <location>
        <position position="89"/>
    </location>
    <ligand>
        <name>beta-D-fructose 1,6-bisphosphate</name>
        <dbReference type="ChEBI" id="CHEBI:32966"/>
        <note>ligand shared between dimeric partners</note>
    </ligand>
</feature>
<keyword evidence="14 15" id="KW-0119">Carbohydrate metabolism</keyword>
<feature type="binding site" evidence="15">
    <location>
        <position position="131"/>
    </location>
    <ligand>
        <name>dihydroxyacetone phosphate</name>
        <dbReference type="ChEBI" id="CHEBI:57642"/>
    </ligand>
</feature>
<gene>
    <name evidence="15" type="primary">fbp</name>
    <name evidence="16" type="ORF">COV62_02175</name>
</gene>
<dbReference type="Pfam" id="PF01950">
    <property type="entry name" value="FBPase_3"/>
    <property type="match status" value="1"/>
</dbReference>
<evidence type="ECO:0000256" key="9">
    <source>
        <dbReference type="ARBA" id="ARBA00022723"/>
    </source>
</evidence>
<feature type="binding site" evidence="15">
    <location>
        <position position="93"/>
    </location>
    <ligand>
        <name>Mg(2+)</name>
        <dbReference type="ChEBI" id="CHEBI:18420"/>
        <label>1</label>
    </ligand>
</feature>
<comment type="cofactor">
    <cofactor evidence="2 15">
        <name>Mg(2+)</name>
        <dbReference type="ChEBI" id="CHEBI:18420"/>
    </cofactor>
</comment>
<keyword evidence="8 15" id="KW-0312">Gluconeogenesis</keyword>
<feature type="binding site" evidence="15">
    <location>
        <position position="51"/>
    </location>
    <ligand>
        <name>Mg(2+)</name>
        <dbReference type="ChEBI" id="CHEBI:18420"/>
        <label>1</label>
    </ligand>
</feature>
<evidence type="ECO:0000313" key="17">
    <source>
        <dbReference type="Proteomes" id="UP000231139"/>
    </source>
</evidence>
<feature type="binding site" evidence="15">
    <location>
        <position position="234"/>
    </location>
    <ligand>
        <name>Mg(2+)</name>
        <dbReference type="ChEBI" id="CHEBI:18420"/>
        <label>3</label>
    </ligand>
</feature>
<dbReference type="SUPFAM" id="SSF111249">
    <property type="entry name" value="Sulfolobus fructose-1,6-bisphosphatase-like"/>
    <property type="match status" value="1"/>
</dbReference>
<dbReference type="HAMAP" id="MF_02067">
    <property type="entry name" value="FBP_aldolase_phosphatase"/>
    <property type="match status" value="1"/>
</dbReference>
<dbReference type="GO" id="GO:0000287">
    <property type="term" value="F:magnesium ion binding"/>
    <property type="evidence" value="ECO:0007669"/>
    <property type="project" value="UniProtKB-UniRule"/>
</dbReference>
<feature type="binding site" evidence="15">
    <location>
        <position position="52"/>
    </location>
    <ligand>
        <name>Mg(2+)</name>
        <dbReference type="ChEBI" id="CHEBI:18420"/>
        <label>2</label>
    </ligand>
</feature>
<evidence type="ECO:0000256" key="12">
    <source>
        <dbReference type="ARBA" id="ARBA00023239"/>
    </source>
</evidence>
<proteinExistence type="inferred from homology"/>
<comment type="pathway">
    <text evidence="3 15">Carbohydrate biosynthesis; gluconeogenesis.</text>
</comment>
<reference evidence="16 17" key="1">
    <citation type="submission" date="2017-09" db="EMBL/GenBank/DDBJ databases">
        <title>Depth-based differentiation of microbial function through sediment-hosted aquifers and enrichment of novel symbionts in the deep terrestrial subsurface.</title>
        <authorList>
            <person name="Probst A.J."/>
            <person name="Ladd B."/>
            <person name="Jarett J.K."/>
            <person name="Geller-Mcgrath D.E."/>
            <person name="Sieber C.M."/>
            <person name="Emerson J.B."/>
            <person name="Anantharaman K."/>
            <person name="Thomas B.C."/>
            <person name="Malmstrom R."/>
            <person name="Stieglmeier M."/>
            <person name="Klingl A."/>
            <person name="Woyke T."/>
            <person name="Ryan C.M."/>
            <person name="Banfield J.F."/>
        </authorList>
    </citation>
    <scope>NUCLEOTIDE SEQUENCE [LARGE SCALE GENOMIC DNA]</scope>
    <source>
        <strain evidence="16">CG11_big_fil_rev_8_21_14_0_20_35_11</strain>
    </source>
</reference>